<evidence type="ECO:0000313" key="1">
    <source>
        <dbReference type="EMBL" id="MPN60001.1"/>
    </source>
</evidence>
<protein>
    <submittedName>
        <fullName evidence="1">Uncharacterized protein</fullName>
    </submittedName>
</protein>
<gene>
    <name evidence="1" type="ORF">SDC9_207724</name>
</gene>
<dbReference type="AlphaFoldDB" id="A0A645J8N5"/>
<organism evidence="1">
    <name type="scientific">bioreactor metagenome</name>
    <dbReference type="NCBI Taxonomy" id="1076179"/>
    <lineage>
        <taxon>unclassified sequences</taxon>
        <taxon>metagenomes</taxon>
        <taxon>ecological metagenomes</taxon>
    </lineage>
</organism>
<dbReference type="AntiFam" id="ANF00157">
    <property type="entry name" value="Shadow ORF (opposite ileS)"/>
</dbReference>
<dbReference type="EMBL" id="VSSQ01134673">
    <property type="protein sequence ID" value="MPN60001.1"/>
    <property type="molecule type" value="Genomic_DNA"/>
</dbReference>
<name>A0A645J8N5_9ZZZZ</name>
<sequence length="71" mass="8232">MADMRLAVGGRRTVVKSVRLMALVFFNRFFKDLVFLPERKDLLLPRDEVQVGRYFLIAGHFKPPLSIVNPE</sequence>
<proteinExistence type="predicted"/>
<comment type="caution">
    <text evidence="1">The sequence shown here is derived from an EMBL/GenBank/DDBJ whole genome shotgun (WGS) entry which is preliminary data.</text>
</comment>
<accession>A0A645J8N5</accession>
<reference evidence="1" key="1">
    <citation type="submission" date="2019-08" db="EMBL/GenBank/DDBJ databases">
        <authorList>
            <person name="Kucharzyk K."/>
            <person name="Murdoch R.W."/>
            <person name="Higgins S."/>
            <person name="Loffler F."/>
        </authorList>
    </citation>
    <scope>NUCLEOTIDE SEQUENCE</scope>
</reference>